<evidence type="ECO:0000313" key="2">
    <source>
        <dbReference type="EMBL" id="CAI9715809.1"/>
    </source>
</evidence>
<feature type="compositionally biased region" description="Basic and acidic residues" evidence="1">
    <location>
        <begin position="86"/>
        <end position="96"/>
    </location>
</feature>
<dbReference type="EMBL" id="OX597814">
    <property type="protein sequence ID" value="CAI9715809.1"/>
    <property type="molecule type" value="Genomic_DNA"/>
</dbReference>
<proteinExistence type="predicted"/>
<dbReference type="Proteomes" id="UP001162480">
    <property type="component" value="Chromosome 1"/>
</dbReference>
<reference evidence="2" key="1">
    <citation type="submission" date="2023-08" db="EMBL/GenBank/DDBJ databases">
        <authorList>
            <person name="Alioto T."/>
            <person name="Alioto T."/>
            <person name="Gomez Garrido J."/>
        </authorList>
    </citation>
    <scope>NUCLEOTIDE SEQUENCE</scope>
</reference>
<evidence type="ECO:0000256" key="1">
    <source>
        <dbReference type="SAM" id="MobiDB-lite"/>
    </source>
</evidence>
<gene>
    <name evidence="2" type="ORF">OCTVUL_1B029003</name>
</gene>
<protein>
    <submittedName>
        <fullName evidence="2">Uncharacterized protein</fullName>
    </submittedName>
</protein>
<name>A0AA36AGQ4_OCTVU</name>
<sequence>MAYGMNKGLSSTYILVDKITVESIKKTTNEDDDGKPGAVLKHSRRICICMLDSKTSSERKDEEQNEDSESIAVELKEENEYEAEIIDQKSDGRTEEQISILN</sequence>
<evidence type="ECO:0000313" key="3">
    <source>
        <dbReference type="Proteomes" id="UP001162480"/>
    </source>
</evidence>
<organism evidence="2 3">
    <name type="scientific">Octopus vulgaris</name>
    <name type="common">Common octopus</name>
    <dbReference type="NCBI Taxonomy" id="6645"/>
    <lineage>
        <taxon>Eukaryota</taxon>
        <taxon>Metazoa</taxon>
        <taxon>Spiralia</taxon>
        <taxon>Lophotrochozoa</taxon>
        <taxon>Mollusca</taxon>
        <taxon>Cephalopoda</taxon>
        <taxon>Coleoidea</taxon>
        <taxon>Octopodiformes</taxon>
        <taxon>Octopoda</taxon>
        <taxon>Incirrata</taxon>
        <taxon>Octopodidae</taxon>
        <taxon>Octopus</taxon>
    </lineage>
</organism>
<dbReference type="AlphaFoldDB" id="A0AA36AGQ4"/>
<feature type="region of interest" description="Disordered" evidence="1">
    <location>
        <begin position="55"/>
        <end position="102"/>
    </location>
</feature>
<accession>A0AA36AGQ4</accession>
<keyword evidence="3" id="KW-1185">Reference proteome</keyword>